<organism evidence="3 4">
    <name type="scientific">Dictyobacter halimunensis</name>
    <dbReference type="NCBI Taxonomy" id="3026934"/>
    <lineage>
        <taxon>Bacteria</taxon>
        <taxon>Bacillati</taxon>
        <taxon>Chloroflexota</taxon>
        <taxon>Ktedonobacteria</taxon>
        <taxon>Ktedonobacterales</taxon>
        <taxon>Dictyobacteraceae</taxon>
        <taxon>Dictyobacter</taxon>
    </lineage>
</organism>
<reference evidence="3 4" key="1">
    <citation type="submission" date="2023-02" db="EMBL/GenBank/DDBJ databases">
        <title>Dictyobacter halimunensis sp. nov., a new member of the class Ktedonobacteria from forest soil in a geothermal area.</title>
        <authorList>
            <person name="Rachmania M.K."/>
            <person name="Ningsih F."/>
            <person name="Sakai Y."/>
            <person name="Yabe S."/>
            <person name="Yokota A."/>
            <person name="Sjamsuridzal W."/>
        </authorList>
    </citation>
    <scope>NUCLEOTIDE SEQUENCE [LARGE SCALE GENOMIC DNA]</scope>
    <source>
        <strain evidence="3 4">S3.2.2.5</strain>
    </source>
</reference>
<evidence type="ECO:0000313" key="4">
    <source>
        <dbReference type="Proteomes" id="UP001344906"/>
    </source>
</evidence>
<keyword evidence="1" id="KW-0812">Transmembrane</keyword>
<evidence type="ECO:0000256" key="1">
    <source>
        <dbReference type="SAM" id="Phobius"/>
    </source>
</evidence>
<feature type="transmembrane region" description="Helical" evidence="1">
    <location>
        <begin position="6"/>
        <end position="29"/>
    </location>
</feature>
<accession>A0ABQ6FLV7</accession>
<dbReference type="Gene3D" id="3.40.30.10">
    <property type="entry name" value="Glutaredoxin"/>
    <property type="match status" value="1"/>
</dbReference>
<evidence type="ECO:0000259" key="2">
    <source>
        <dbReference type="Pfam" id="PF00085"/>
    </source>
</evidence>
<keyword evidence="1" id="KW-0472">Membrane</keyword>
<protein>
    <recommendedName>
        <fullName evidence="2">Thioredoxin domain-containing protein</fullName>
    </recommendedName>
</protein>
<dbReference type="InterPro" id="IPR036249">
    <property type="entry name" value="Thioredoxin-like_sf"/>
</dbReference>
<keyword evidence="4" id="KW-1185">Reference proteome</keyword>
<proteinExistence type="predicted"/>
<dbReference type="EMBL" id="BSRI01000001">
    <property type="protein sequence ID" value="GLV54575.1"/>
    <property type="molecule type" value="Genomic_DNA"/>
</dbReference>
<name>A0ABQ6FLV7_9CHLR</name>
<gene>
    <name evidence="3" type="ORF">KDH_14220</name>
</gene>
<sequence>MADFSLRLIILVVVCVLVAIAVVAGRMLVARRRQQALAAEPLVFASSDNDKDDHEHLVRILAFSSEDCRQCHTLQQPALERLLKQSGDKIEVVHVDAVTRHDLTERYKVLTVPTTVVLDTEGNAHAVNYGFANTQKLQEQVNAILGLAIS</sequence>
<dbReference type="RefSeq" id="WP_338248231.1">
    <property type="nucleotide sequence ID" value="NZ_BSRI01000001.1"/>
</dbReference>
<comment type="caution">
    <text evidence="3">The sequence shown here is derived from an EMBL/GenBank/DDBJ whole genome shotgun (WGS) entry which is preliminary data.</text>
</comment>
<dbReference type="CDD" id="cd02947">
    <property type="entry name" value="TRX_family"/>
    <property type="match status" value="1"/>
</dbReference>
<feature type="domain" description="Thioredoxin" evidence="2">
    <location>
        <begin position="59"/>
        <end position="142"/>
    </location>
</feature>
<dbReference type="Pfam" id="PF00085">
    <property type="entry name" value="Thioredoxin"/>
    <property type="match status" value="1"/>
</dbReference>
<keyword evidence="1" id="KW-1133">Transmembrane helix</keyword>
<dbReference type="InterPro" id="IPR013766">
    <property type="entry name" value="Thioredoxin_domain"/>
</dbReference>
<evidence type="ECO:0000313" key="3">
    <source>
        <dbReference type="EMBL" id="GLV54575.1"/>
    </source>
</evidence>
<dbReference type="Proteomes" id="UP001344906">
    <property type="component" value="Unassembled WGS sequence"/>
</dbReference>
<dbReference type="SUPFAM" id="SSF52833">
    <property type="entry name" value="Thioredoxin-like"/>
    <property type="match status" value="1"/>
</dbReference>